<proteinExistence type="predicted"/>
<dbReference type="Pfam" id="PF00535">
    <property type="entry name" value="Glycos_transf_2"/>
    <property type="match status" value="2"/>
</dbReference>
<organism evidence="2">
    <name type="scientific">hydrothermal vent metagenome</name>
    <dbReference type="NCBI Taxonomy" id="652676"/>
    <lineage>
        <taxon>unclassified sequences</taxon>
        <taxon>metagenomes</taxon>
        <taxon>ecological metagenomes</taxon>
    </lineage>
</organism>
<dbReference type="Gene3D" id="3.90.550.10">
    <property type="entry name" value="Spore Coat Polysaccharide Biosynthesis Protein SpsA, Chain A"/>
    <property type="match status" value="2"/>
</dbReference>
<feature type="domain" description="Glycosyltransferase 2-like" evidence="1">
    <location>
        <begin position="48"/>
        <end position="203"/>
    </location>
</feature>
<dbReference type="CDD" id="cd04186">
    <property type="entry name" value="GT_2_like_c"/>
    <property type="match status" value="1"/>
</dbReference>
<sequence length="576" mass="66348">MKTNNSNHSIKDTKVDMAGLDLNAQYQIFLQNSEKPKQYKLKYQPMISIIVPVYNIAAKHLELCIQSVINQGYSHWELHLYDDASTNMDTLECLKKWHKKHKKIHVQYGKTNQGIAHALNQSIAKAKGSFVGILEHGDELNQDALWQVVSCLNQDKSIDFFYSDEDEINENGERLNPCFKSGFNLDALLSFNYINNFVVIRKKYGNKKNWFKNGLDGSQTYDLLLRLLPLKINIRHIPHVLYHKRLSETPAKLSNKDYQDITAKSALDNYIYRNNINATITNGLFENSFRVQRAVDESQLVSIIIPFRDKLDLLQVCMQSLLAITAYPTYEVLLINNQSKDADVLEYCTQLSQDFANIYLHDFDEPFNFSRLNNFAVTKAKGSFLLFLNNDIKIIHHDWLHEMVSHIQRDEVGAVGAKLLYADDTIQHSGMLVSAESAVHFGRNEKDTDIGYFQRANYIQNISVCTGACLMVSKSVFLEVGGFDEEFFKITFNDVDLCLKIRQAGYLIVYTPYAKIYHYESKSRGLDGTPEKLVRFKQEQKHYQRKWAKAYVDGDPYFNPNLQSSVETIVLNQTSR</sequence>
<gene>
    <name evidence="2" type="ORF">MNBD_GAMMA01-1261</name>
</gene>
<dbReference type="InterPro" id="IPR001173">
    <property type="entry name" value="Glyco_trans_2-like"/>
</dbReference>
<evidence type="ECO:0000313" key="2">
    <source>
        <dbReference type="EMBL" id="VAW35550.1"/>
    </source>
</evidence>
<dbReference type="AlphaFoldDB" id="A0A3B0V3S5"/>
<dbReference type="PANTHER" id="PTHR43179">
    <property type="entry name" value="RHAMNOSYLTRANSFERASE WBBL"/>
    <property type="match status" value="1"/>
</dbReference>
<dbReference type="InterPro" id="IPR029044">
    <property type="entry name" value="Nucleotide-diphossugar_trans"/>
</dbReference>
<feature type="domain" description="Glycosyltransferase 2-like" evidence="1">
    <location>
        <begin position="302"/>
        <end position="479"/>
    </location>
</feature>
<accession>A0A3B0V3S5</accession>
<dbReference type="EMBL" id="UOEW01000106">
    <property type="protein sequence ID" value="VAW35550.1"/>
    <property type="molecule type" value="Genomic_DNA"/>
</dbReference>
<keyword evidence="2" id="KW-0808">Transferase</keyword>
<reference evidence="2" key="1">
    <citation type="submission" date="2018-06" db="EMBL/GenBank/DDBJ databases">
        <authorList>
            <person name="Zhirakovskaya E."/>
        </authorList>
    </citation>
    <scope>NUCLEOTIDE SEQUENCE</scope>
</reference>
<protein>
    <submittedName>
        <fullName evidence="2">Glycosyl transferase, group 2 family protein</fullName>
    </submittedName>
</protein>
<name>A0A3B0V3S5_9ZZZZ</name>
<dbReference type="SUPFAM" id="SSF53448">
    <property type="entry name" value="Nucleotide-diphospho-sugar transferases"/>
    <property type="match status" value="2"/>
</dbReference>
<dbReference type="GO" id="GO:0016757">
    <property type="term" value="F:glycosyltransferase activity"/>
    <property type="evidence" value="ECO:0007669"/>
    <property type="project" value="UniProtKB-KW"/>
</dbReference>
<dbReference type="PANTHER" id="PTHR43179:SF7">
    <property type="entry name" value="RHAMNOSYLTRANSFERASE WBBL"/>
    <property type="match status" value="1"/>
</dbReference>
<evidence type="ECO:0000259" key="1">
    <source>
        <dbReference type="Pfam" id="PF00535"/>
    </source>
</evidence>